<dbReference type="Proteomes" id="UP000683925">
    <property type="component" value="Unassembled WGS sequence"/>
</dbReference>
<comment type="caution">
    <text evidence="1">The sequence shown here is derived from an EMBL/GenBank/DDBJ whole genome shotgun (WGS) entry which is preliminary data.</text>
</comment>
<gene>
    <name evidence="1" type="ORF">POCTA_138.1.T1490008</name>
</gene>
<evidence type="ECO:0000313" key="1">
    <source>
        <dbReference type="EMBL" id="CAD8209869.1"/>
    </source>
</evidence>
<protein>
    <submittedName>
        <fullName evidence="1">Uncharacterized protein</fullName>
    </submittedName>
</protein>
<evidence type="ECO:0000313" key="2">
    <source>
        <dbReference type="Proteomes" id="UP000683925"/>
    </source>
</evidence>
<dbReference type="EMBL" id="CAJJDP010000151">
    <property type="protein sequence ID" value="CAD8209869.1"/>
    <property type="molecule type" value="Genomic_DNA"/>
</dbReference>
<accession>A0A8S1Y7Y1</accession>
<reference evidence="1" key="1">
    <citation type="submission" date="2021-01" db="EMBL/GenBank/DDBJ databases">
        <authorList>
            <consortium name="Genoscope - CEA"/>
            <person name="William W."/>
        </authorList>
    </citation>
    <scope>NUCLEOTIDE SEQUENCE</scope>
</reference>
<proteinExistence type="predicted"/>
<dbReference type="AlphaFoldDB" id="A0A8S1Y7Y1"/>
<keyword evidence="2" id="KW-1185">Reference proteome</keyword>
<organism evidence="1 2">
    <name type="scientific">Paramecium octaurelia</name>
    <dbReference type="NCBI Taxonomy" id="43137"/>
    <lineage>
        <taxon>Eukaryota</taxon>
        <taxon>Sar</taxon>
        <taxon>Alveolata</taxon>
        <taxon>Ciliophora</taxon>
        <taxon>Intramacronucleata</taxon>
        <taxon>Oligohymenophorea</taxon>
        <taxon>Peniculida</taxon>
        <taxon>Parameciidae</taxon>
        <taxon>Paramecium</taxon>
    </lineage>
</organism>
<name>A0A8S1Y7Y1_PAROT</name>
<sequence>MKQQEYSKVKEQTRALFITNIISRLIIIYRQTKCLNQIRSQITNPENRSKLVYSNEIDRLSNIIRVMQQIIKFQNIMDIKMNPVMNVEKSVSQNANNVCILNATYVKIDGN</sequence>